<evidence type="ECO:0000313" key="6">
    <source>
        <dbReference type="Proteomes" id="UP000606490"/>
    </source>
</evidence>
<dbReference type="CDD" id="cd01392">
    <property type="entry name" value="HTH_LacI"/>
    <property type="match status" value="1"/>
</dbReference>
<dbReference type="SMART" id="SM00354">
    <property type="entry name" value="HTH_LACI"/>
    <property type="match status" value="1"/>
</dbReference>
<dbReference type="Proteomes" id="UP000606490">
    <property type="component" value="Unassembled WGS sequence"/>
</dbReference>
<dbReference type="SUPFAM" id="SSF53822">
    <property type="entry name" value="Periplasmic binding protein-like I"/>
    <property type="match status" value="1"/>
</dbReference>
<evidence type="ECO:0000256" key="1">
    <source>
        <dbReference type="ARBA" id="ARBA00023015"/>
    </source>
</evidence>
<dbReference type="GO" id="GO:0003677">
    <property type="term" value="F:DNA binding"/>
    <property type="evidence" value="ECO:0007669"/>
    <property type="project" value="UniProtKB-KW"/>
</dbReference>
<proteinExistence type="predicted"/>
<dbReference type="CDD" id="cd06278">
    <property type="entry name" value="PBP1_LacI-like"/>
    <property type="match status" value="1"/>
</dbReference>
<dbReference type="Pfam" id="PF13377">
    <property type="entry name" value="Peripla_BP_3"/>
    <property type="match status" value="1"/>
</dbReference>
<protein>
    <submittedName>
        <fullName evidence="5">LacI family DNA-binding transcriptional regulator</fullName>
    </submittedName>
</protein>
<organism evidence="5 6">
    <name type="scientific">Belnapia mucosa</name>
    <dbReference type="NCBI Taxonomy" id="2804532"/>
    <lineage>
        <taxon>Bacteria</taxon>
        <taxon>Pseudomonadati</taxon>
        <taxon>Pseudomonadota</taxon>
        <taxon>Alphaproteobacteria</taxon>
        <taxon>Acetobacterales</taxon>
        <taxon>Roseomonadaceae</taxon>
        <taxon>Belnapia</taxon>
    </lineage>
</organism>
<evidence type="ECO:0000256" key="2">
    <source>
        <dbReference type="ARBA" id="ARBA00023125"/>
    </source>
</evidence>
<dbReference type="Gene3D" id="1.10.260.40">
    <property type="entry name" value="lambda repressor-like DNA-binding domains"/>
    <property type="match status" value="1"/>
</dbReference>
<keyword evidence="6" id="KW-1185">Reference proteome</keyword>
<dbReference type="InterPro" id="IPR010982">
    <property type="entry name" value="Lambda_DNA-bd_dom_sf"/>
</dbReference>
<gene>
    <name evidence="5" type="ORF">JMJ55_09660</name>
</gene>
<name>A0ABS1V5L2_9PROT</name>
<evidence type="ECO:0000313" key="5">
    <source>
        <dbReference type="EMBL" id="MBL6455588.1"/>
    </source>
</evidence>
<dbReference type="Gene3D" id="3.40.50.2300">
    <property type="match status" value="2"/>
</dbReference>
<feature type="domain" description="HTH lacI-type" evidence="4">
    <location>
        <begin position="13"/>
        <end position="67"/>
    </location>
</feature>
<dbReference type="PROSITE" id="PS50932">
    <property type="entry name" value="HTH_LACI_2"/>
    <property type="match status" value="1"/>
</dbReference>
<evidence type="ECO:0000259" key="4">
    <source>
        <dbReference type="PROSITE" id="PS50932"/>
    </source>
</evidence>
<keyword evidence="3" id="KW-0804">Transcription</keyword>
<keyword evidence="2 5" id="KW-0238">DNA-binding</keyword>
<dbReference type="RefSeq" id="WP_202825320.1">
    <property type="nucleotide sequence ID" value="NZ_JAEUXJ010000003.1"/>
</dbReference>
<reference evidence="5 6" key="1">
    <citation type="submission" date="2021-01" db="EMBL/GenBank/DDBJ databases">
        <title>Belnapia mucosa sp. nov. and Belnapia arida sp. nov., isolated from the Tabernas Desert (Almeria, Spain).</title>
        <authorList>
            <person name="Molina-Menor E."/>
            <person name="Vidal-Verdu A."/>
            <person name="Calonge A."/>
            <person name="Satari L."/>
            <person name="Pereto Magraner J."/>
            <person name="Porcar Miralles M."/>
        </authorList>
    </citation>
    <scope>NUCLEOTIDE SEQUENCE [LARGE SCALE GENOMIC DNA]</scope>
    <source>
        <strain evidence="5 6">T6</strain>
    </source>
</reference>
<evidence type="ECO:0000256" key="3">
    <source>
        <dbReference type="ARBA" id="ARBA00023163"/>
    </source>
</evidence>
<sequence length="347" mass="36318">MTAPPPIPARRGATVHSLSRLAGVSVSTVSRALKDDPRIAPATRRRIADLAREAGYMPNVLARSLSGGQSGLIGLVNGPMQNPFYAELLAEAVNQAAERGQRLLILHAGTGPIEDRTSEALLHYRVDGCLVASAELSSRAAAICAERGVPLVMVNRVARLHASAVSCDNEAGGRDVAKFLLAGGHRRPALVLGTVGVSTSDGRERAFIARLAEAGLRLALRLHGHSTYEGGHAAGTAIAALPAGERPDAVFVLNDIMAMGLLDAVREAGLRVPEDLSVVGFDDVPAAARRCYGLTTLAQPLGTMVRRGLDLLAARIADPALPDESVTLRGQLVVRHSARLPDPARAG</sequence>
<dbReference type="SUPFAM" id="SSF47413">
    <property type="entry name" value="lambda repressor-like DNA-binding domains"/>
    <property type="match status" value="1"/>
</dbReference>
<dbReference type="InterPro" id="IPR028082">
    <property type="entry name" value="Peripla_BP_I"/>
</dbReference>
<dbReference type="PANTHER" id="PTHR30146">
    <property type="entry name" value="LACI-RELATED TRANSCRIPTIONAL REPRESSOR"/>
    <property type="match status" value="1"/>
</dbReference>
<keyword evidence="1" id="KW-0805">Transcription regulation</keyword>
<comment type="caution">
    <text evidence="5">The sequence shown here is derived from an EMBL/GenBank/DDBJ whole genome shotgun (WGS) entry which is preliminary data.</text>
</comment>
<dbReference type="InterPro" id="IPR046335">
    <property type="entry name" value="LacI/GalR-like_sensor"/>
</dbReference>
<dbReference type="InterPro" id="IPR000843">
    <property type="entry name" value="HTH_LacI"/>
</dbReference>
<dbReference type="Pfam" id="PF00356">
    <property type="entry name" value="LacI"/>
    <property type="match status" value="1"/>
</dbReference>
<dbReference type="EMBL" id="JAEUXJ010000003">
    <property type="protein sequence ID" value="MBL6455588.1"/>
    <property type="molecule type" value="Genomic_DNA"/>
</dbReference>
<accession>A0ABS1V5L2</accession>
<dbReference type="PANTHER" id="PTHR30146:SF153">
    <property type="entry name" value="LACTOSE OPERON REPRESSOR"/>
    <property type="match status" value="1"/>
</dbReference>